<evidence type="ECO:0000256" key="1">
    <source>
        <dbReference type="ARBA" id="ARBA00004123"/>
    </source>
</evidence>
<dbReference type="Proteomes" id="UP000783686">
    <property type="component" value="Unassembled WGS sequence"/>
</dbReference>
<proteinExistence type="predicted"/>
<protein>
    <recommendedName>
        <fullName evidence="12">C2H2-type domain-containing protein</fullName>
    </recommendedName>
</protein>
<feature type="domain" description="C2H2-type" evidence="12">
    <location>
        <begin position="313"/>
        <end position="333"/>
    </location>
</feature>
<dbReference type="EMBL" id="CAJFDH010000001">
    <property type="protein sequence ID" value="CAD5207681.1"/>
    <property type="molecule type" value="Genomic_DNA"/>
</dbReference>
<dbReference type="SMART" id="SM00355">
    <property type="entry name" value="ZnF_C2H2"/>
    <property type="match status" value="3"/>
</dbReference>
<keyword evidence="6" id="KW-0560">Oxidoreductase</keyword>
<keyword evidence="3" id="KW-0677">Repeat</keyword>
<dbReference type="PANTHER" id="PTHR10696:SF33">
    <property type="entry name" value="GAMMA-BUTYROBETAINE DIOXYGENASE"/>
    <property type="match status" value="1"/>
</dbReference>
<evidence type="ECO:0000256" key="6">
    <source>
        <dbReference type="ARBA" id="ARBA00023002"/>
    </source>
</evidence>
<evidence type="ECO:0000256" key="9">
    <source>
        <dbReference type="ARBA" id="ARBA00023163"/>
    </source>
</evidence>
<keyword evidence="4 11" id="KW-0863">Zinc-finger</keyword>
<evidence type="ECO:0000313" key="13">
    <source>
        <dbReference type="EMBL" id="CAD5207681.1"/>
    </source>
</evidence>
<dbReference type="PROSITE" id="PS00028">
    <property type="entry name" value="ZINC_FINGER_C2H2_1"/>
    <property type="match status" value="2"/>
</dbReference>
<dbReference type="SUPFAM" id="SSF57667">
    <property type="entry name" value="beta-beta-alpha zinc fingers"/>
    <property type="match status" value="2"/>
</dbReference>
<keyword evidence="10" id="KW-0539">Nucleus</keyword>
<organism evidence="13 14">
    <name type="scientific">Bursaphelenchus okinawaensis</name>
    <dbReference type="NCBI Taxonomy" id="465554"/>
    <lineage>
        <taxon>Eukaryota</taxon>
        <taxon>Metazoa</taxon>
        <taxon>Ecdysozoa</taxon>
        <taxon>Nematoda</taxon>
        <taxon>Chromadorea</taxon>
        <taxon>Rhabditida</taxon>
        <taxon>Tylenchina</taxon>
        <taxon>Tylenchomorpha</taxon>
        <taxon>Aphelenchoidea</taxon>
        <taxon>Aphelenchoididae</taxon>
        <taxon>Bursaphelenchus</taxon>
    </lineage>
</organism>
<dbReference type="PANTHER" id="PTHR10696">
    <property type="entry name" value="GAMMA-BUTYROBETAINE HYDROXYLASE-RELATED"/>
    <property type="match status" value="1"/>
</dbReference>
<dbReference type="GO" id="GO:0006357">
    <property type="term" value="P:regulation of transcription by RNA polymerase II"/>
    <property type="evidence" value="ECO:0007669"/>
    <property type="project" value="UniProtKB-ARBA"/>
</dbReference>
<dbReference type="GO" id="GO:0016491">
    <property type="term" value="F:oxidoreductase activity"/>
    <property type="evidence" value="ECO:0007669"/>
    <property type="project" value="UniProtKB-KW"/>
</dbReference>
<dbReference type="GO" id="GO:0045329">
    <property type="term" value="P:carnitine biosynthetic process"/>
    <property type="evidence" value="ECO:0007669"/>
    <property type="project" value="TreeGrafter"/>
</dbReference>
<dbReference type="OrthoDB" id="406634at2759"/>
<dbReference type="GO" id="GO:0005634">
    <property type="term" value="C:nucleus"/>
    <property type="evidence" value="ECO:0007669"/>
    <property type="project" value="UniProtKB-SubCell"/>
</dbReference>
<dbReference type="SUPFAM" id="SSF51197">
    <property type="entry name" value="Clavaminate synthase-like"/>
    <property type="match status" value="1"/>
</dbReference>
<dbReference type="Pfam" id="PF00096">
    <property type="entry name" value="zf-C2H2"/>
    <property type="match status" value="3"/>
</dbReference>
<dbReference type="Gene3D" id="3.30.160.60">
    <property type="entry name" value="Classic Zinc Finger"/>
    <property type="match status" value="2"/>
</dbReference>
<evidence type="ECO:0000259" key="12">
    <source>
        <dbReference type="PROSITE" id="PS50157"/>
    </source>
</evidence>
<evidence type="ECO:0000256" key="10">
    <source>
        <dbReference type="ARBA" id="ARBA00023242"/>
    </source>
</evidence>
<keyword evidence="7" id="KW-0805">Transcription regulation</keyword>
<gene>
    <name evidence="13" type="ORF">BOKJ2_LOCUS2319</name>
</gene>
<dbReference type="GO" id="GO:0008270">
    <property type="term" value="F:zinc ion binding"/>
    <property type="evidence" value="ECO:0007669"/>
    <property type="project" value="UniProtKB-KW"/>
</dbReference>
<evidence type="ECO:0000256" key="2">
    <source>
        <dbReference type="ARBA" id="ARBA00022723"/>
    </source>
</evidence>
<evidence type="ECO:0000256" key="7">
    <source>
        <dbReference type="ARBA" id="ARBA00023015"/>
    </source>
</evidence>
<comment type="subcellular location">
    <subcellularLocation>
        <location evidence="1">Nucleus</location>
    </subcellularLocation>
</comment>
<accession>A0A811JWN0</accession>
<dbReference type="Gene3D" id="3.60.130.10">
    <property type="entry name" value="Clavaminate synthase-like"/>
    <property type="match status" value="1"/>
</dbReference>
<dbReference type="PROSITE" id="PS50157">
    <property type="entry name" value="ZINC_FINGER_C2H2_2"/>
    <property type="match status" value="3"/>
</dbReference>
<dbReference type="GO" id="GO:0003677">
    <property type="term" value="F:DNA binding"/>
    <property type="evidence" value="ECO:0007669"/>
    <property type="project" value="UniProtKB-KW"/>
</dbReference>
<dbReference type="InterPro" id="IPR036236">
    <property type="entry name" value="Znf_C2H2_sf"/>
</dbReference>
<dbReference type="FunFam" id="3.30.160.60:FF:001289">
    <property type="entry name" value="Zinc finger protein 574"/>
    <property type="match status" value="1"/>
</dbReference>
<evidence type="ECO:0000256" key="4">
    <source>
        <dbReference type="ARBA" id="ARBA00022771"/>
    </source>
</evidence>
<dbReference type="GO" id="GO:0005739">
    <property type="term" value="C:mitochondrion"/>
    <property type="evidence" value="ECO:0007669"/>
    <property type="project" value="TreeGrafter"/>
</dbReference>
<dbReference type="AlphaFoldDB" id="A0A811JWN0"/>
<name>A0A811JWN0_9BILA</name>
<dbReference type="InterPro" id="IPR042098">
    <property type="entry name" value="TauD-like_sf"/>
</dbReference>
<keyword evidence="5" id="KW-0862">Zinc</keyword>
<sequence length="611" mass="68726">MTAMTEPMESAAAAYAAYNDFQNAFASHSDMLGFPSAPYYPNTDIIYPDNAMLPVQPTIHFYQPTNPQQWPDTNQQIPYTSTVNPLDYDLSSTGIKAESSVDLSSAIWPSQSLPKASTMLLDSTAGNSMLRRNSMLNHNNMILENNNMLLDSNRNSMLLDNSSSLLDRNSGNLLDRNSGNLLDRNSGNLLLENRGSGELLDRSSGNLLDRNSDNLLHRNSGNLLLDHGRRNLLEPDLASRHIVLEEKRRSNQPTKVYGCPTCGKQYCRKSTLKSHIKQHFGNKPFMCNACGKTFTQAANLTAHKRVHTGEKPFTCSVCFRPFSQSSSLVTHKRDGIGMLVNGPELEPEEHKKVVEAIGQRVGLIHQTHFGKIFTVCTKPNASNMAYASGKELPYHTDFPSLSDPPQLQFLHCAQPAQKGGLSMFVDGFLISDILKTDHKWAYDVLCHTNIEFIEVGYDVHEVEDTESQHGKNKGSEVERSVIDRRFDFQMTSQQKTITVRQDGSLKKVQFGNAMRSWAFEAEPEKIQLLYDALKLFTTLCYKPENQLAFNMQKGDSVLWANTRLLHARSAYECPADKPRILQGCYFSWDIVKSRLRLAKSRLGQKDYIVIL</sequence>
<dbReference type="Proteomes" id="UP000614601">
    <property type="component" value="Unassembled WGS sequence"/>
</dbReference>
<reference evidence="13" key="1">
    <citation type="submission" date="2020-09" db="EMBL/GenBank/DDBJ databases">
        <authorList>
            <person name="Kikuchi T."/>
        </authorList>
    </citation>
    <scope>NUCLEOTIDE SEQUENCE</scope>
    <source>
        <strain evidence="13">SH1</strain>
    </source>
</reference>
<keyword evidence="2" id="KW-0479">Metal-binding</keyword>
<dbReference type="FunFam" id="3.30.160.60:FF:002716">
    <property type="entry name" value="Zinc finger protein 212"/>
    <property type="match status" value="1"/>
</dbReference>
<dbReference type="EMBL" id="CAJFCW020000001">
    <property type="protein sequence ID" value="CAG9086422.1"/>
    <property type="molecule type" value="Genomic_DNA"/>
</dbReference>
<evidence type="ECO:0000256" key="3">
    <source>
        <dbReference type="ARBA" id="ARBA00022737"/>
    </source>
</evidence>
<dbReference type="InterPro" id="IPR003819">
    <property type="entry name" value="TauD/TfdA-like"/>
</dbReference>
<keyword evidence="14" id="KW-1185">Reference proteome</keyword>
<feature type="domain" description="C2H2-type" evidence="12">
    <location>
        <begin position="285"/>
        <end position="312"/>
    </location>
</feature>
<feature type="domain" description="C2H2-type" evidence="12">
    <location>
        <begin position="257"/>
        <end position="284"/>
    </location>
</feature>
<evidence type="ECO:0000313" key="14">
    <source>
        <dbReference type="Proteomes" id="UP000614601"/>
    </source>
</evidence>
<comment type="caution">
    <text evidence="13">The sequence shown here is derived from an EMBL/GenBank/DDBJ whole genome shotgun (WGS) entry which is preliminary data.</text>
</comment>
<dbReference type="InterPro" id="IPR013087">
    <property type="entry name" value="Znf_C2H2_type"/>
</dbReference>
<dbReference type="Pfam" id="PF02668">
    <property type="entry name" value="TauD"/>
    <property type="match status" value="1"/>
</dbReference>
<keyword evidence="8" id="KW-0238">DNA-binding</keyword>
<dbReference type="InterPro" id="IPR050411">
    <property type="entry name" value="AlphaKG_dependent_hydroxylases"/>
</dbReference>
<evidence type="ECO:0000256" key="8">
    <source>
        <dbReference type="ARBA" id="ARBA00023125"/>
    </source>
</evidence>
<evidence type="ECO:0000256" key="11">
    <source>
        <dbReference type="PROSITE-ProRule" id="PRU00042"/>
    </source>
</evidence>
<keyword evidence="9" id="KW-0804">Transcription</keyword>
<evidence type="ECO:0000256" key="5">
    <source>
        <dbReference type="ARBA" id="ARBA00022833"/>
    </source>
</evidence>